<evidence type="ECO:0000313" key="3">
    <source>
        <dbReference type="EMBL" id="CDK28448.1"/>
    </source>
</evidence>
<dbReference type="OrthoDB" id="60822at2759"/>
<dbReference type="PANTHER" id="PTHR36417">
    <property type="entry name" value="SELENOPROTEIN DOMAIN PROTEIN (AFU_ORTHOLOGUE AFUA_1G05220)"/>
    <property type="match status" value="1"/>
</dbReference>
<evidence type="ECO:0000256" key="2">
    <source>
        <dbReference type="SAM" id="MobiDB-lite"/>
    </source>
</evidence>
<evidence type="ECO:0000256" key="1">
    <source>
        <dbReference type="ARBA" id="ARBA00023284"/>
    </source>
</evidence>
<name>W6MQ37_9ASCO</name>
<dbReference type="Proteomes" id="UP000019384">
    <property type="component" value="Unassembled WGS sequence"/>
</dbReference>
<reference evidence="3" key="2">
    <citation type="submission" date="2014-02" db="EMBL/GenBank/DDBJ databases">
        <title>Complete DNA sequence of /Kuraishia capsulata/ illustrates novel genomic features among budding yeasts (/Saccharomycotina/).</title>
        <authorList>
            <person name="Morales L."/>
            <person name="Noel B."/>
            <person name="Porcel B."/>
            <person name="Marcet-Houben M."/>
            <person name="Hullo M-F."/>
            <person name="Sacerdot C."/>
            <person name="Tekaia F."/>
            <person name="Leh-Louis V."/>
            <person name="Despons L."/>
            <person name="Khanna V."/>
            <person name="Aury J-M."/>
            <person name="Barbe V."/>
            <person name="Couloux A."/>
            <person name="Labadie K."/>
            <person name="Pelletier E."/>
            <person name="Souciet J-L."/>
            <person name="Boekhout T."/>
            <person name="Gabaldon T."/>
            <person name="Wincker P."/>
            <person name="Dujon B."/>
        </authorList>
    </citation>
    <scope>NUCLEOTIDE SEQUENCE</scope>
    <source>
        <strain evidence="3">CBS 1993</strain>
    </source>
</reference>
<dbReference type="AlphaFoldDB" id="W6MQ37"/>
<keyword evidence="1" id="KW-0676">Redox-active center</keyword>
<keyword evidence="4" id="KW-1185">Reference proteome</keyword>
<dbReference type="PANTHER" id="PTHR36417:SF2">
    <property type="entry name" value="SELENOPROTEIN DOMAIN PROTEIN (AFU_ORTHOLOGUE AFUA_1G05220)"/>
    <property type="match status" value="1"/>
</dbReference>
<evidence type="ECO:0008006" key="5">
    <source>
        <dbReference type="Google" id="ProtNLM"/>
    </source>
</evidence>
<proteinExistence type="predicted"/>
<dbReference type="SUPFAM" id="SSF52833">
    <property type="entry name" value="Thioredoxin-like"/>
    <property type="match status" value="1"/>
</dbReference>
<sequence>MPKVTIEYCVKCKWQLRATWYLQEVLQTFSSSEVLVDEVSLRPSLTPGTFRVLCYSVQDSEPAVIWDRTVDDGFPDSKALKQRIKSLIQPDLNIGHNDKPLKNNGVLKQDQQKDSKENSNQETNKTVHCEECKSAE</sequence>
<feature type="region of interest" description="Disordered" evidence="2">
    <location>
        <begin position="91"/>
        <end position="136"/>
    </location>
</feature>
<dbReference type="InterPro" id="IPR036249">
    <property type="entry name" value="Thioredoxin-like_sf"/>
</dbReference>
<dbReference type="GeneID" id="34521826"/>
<protein>
    <recommendedName>
        <fullName evidence="5">Selenoprotein W-like protein</fullName>
    </recommendedName>
</protein>
<dbReference type="InterPro" id="IPR011893">
    <property type="entry name" value="Selenoprotein_Rdx-typ"/>
</dbReference>
<dbReference type="Gene3D" id="3.40.30.10">
    <property type="entry name" value="Glutaredoxin"/>
    <property type="match status" value="1"/>
</dbReference>
<feature type="compositionally biased region" description="Basic and acidic residues" evidence="2">
    <location>
        <begin position="110"/>
        <end position="136"/>
    </location>
</feature>
<accession>W6MQ37</accession>
<dbReference type="HOGENOM" id="CLU_068510_1_2_1"/>
<reference evidence="3" key="1">
    <citation type="submission" date="2013-12" db="EMBL/GenBank/DDBJ databases">
        <authorList>
            <person name="Genoscope - CEA"/>
        </authorList>
    </citation>
    <scope>NUCLEOTIDE SEQUENCE</scope>
    <source>
        <strain evidence="3">CBS 1993</strain>
    </source>
</reference>
<dbReference type="NCBIfam" id="TIGR02174">
    <property type="entry name" value="CXXU_selWTH"/>
    <property type="match status" value="1"/>
</dbReference>
<gene>
    <name evidence="3" type="ORF">KUCA_T00004430001</name>
</gene>
<evidence type="ECO:0000313" key="4">
    <source>
        <dbReference type="Proteomes" id="UP000019384"/>
    </source>
</evidence>
<organism evidence="3 4">
    <name type="scientific">Kuraishia capsulata CBS 1993</name>
    <dbReference type="NCBI Taxonomy" id="1382522"/>
    <lineage>
        <taxon>Eukaryota</taxon>
        <taxon>Fungi</taxon>
        <taxon>Dikarya</taxon>
        <taxon>Ascomycota</taxon>
        <taxon>Saccharomycotina</taxon>
        <taxon>Pichiomycetes</taxon>
        <taxon>Pichiales</taxon>
        <taxon>Pichiaceae</taxon>
        <taxon>Kuraishia</taxon>
    </lineage>
</organism>
<dbReference type="RefSeq" id="XP_022460438.1">
    <property type="nucleotide sequence ID" value="XM_022601165.1"/>
</dbReference>
<dbReference type="Pfam" id="PF10262">
    <property type="entry name" value="Rdx"/>
    <property type="match status" value="1"/>
</dbReference>
<dbReference type="EMBL" id="HG793129">
    <property type="protein sequence ID" value="CDK28448.1"/>
    <property type="molecule type" value="Genomic_DNA"/>
</dbReference>